<evidence type="ECO:0000313" key="1">
    <source>
        <dbReference type="EMBL" id="KAK3777740.1"/>
    </source>
</evidence>
<name>A0AAE0ZY75_9GAST</name>
<evidence type="ECO:0000313" key="2">
    <source>
        <dbReference type="Proteomes" id="UP001283361"/>
    </source>
</evidence>
<gene>
    <name evidence="1" type="ORF">RRG08_040224</name>
</gene>
<dbReference type="AlphaFoldDB" id="A0AAE0ZY75"/>
<proteinExistence type="predicted"/>
<dbReference type="Proteomes" id="UP001283361">
    <property type="component" value="Unassembled WGS sequence"/>
</dbReference>
<comment type="caution">
    <text evidence="1">The sequence shown here is derived from an EMBL/GenBank/DDBJ whole genome shotgun (WGS) entry which is preliminary data.</text>
</comment>
<protein>
    <submittedName>
        <fullName evidence="1">Uncharacterized protein</fullName>
    </submittedName>
</protein>
<accession>A0AAE0ZY75</accession>
<organism evidence="1 2">
    <name type="scientific">Elysia crispata</name>
    <name type="common">lettuce slug</name>
    <dbReference type="NCBI Taxonomy" id="231223"/>
    <lineage>
        <taxon>Eukaryota</taxon>
        <taxon>Metazoa</taxon>
        <taxon>Spiralia</taxon>
        <taxon>Lophotrochozoa</taxon>
        <taxon>Mollusca</taxon>
        <taxon>Gastropoda</taxon>
        <taxon>Heterobranchia</taxon>
        <taxon>Euthyneura</taxon>
        <taxon>Panpulmonata</taxon>
        <taxon>Sacoglossa</taxon>
        <taxon>Placobranchoidea</taxon>
        <taxon>Plakobranchidae</taxon>
        <taxon>Elysia</taxon>
    </lineage>
</organism>
<sequence>MWPETSNSLKEITALVDVRSDLLAAMWISNWNSSVASQINLTTKTTYKAKRQKLRLHQPFQGYVSQAHPREEKLLLTKWKRLFSLSRQLTIIYKLGCGSVLFDTPDRSESGSKICKVLAYELLYLQLWLLSQNIFINALPNEVICFYRDRESYFLAF</sequence>
<keyword evidence="2" id="KW-1185">Reference proteome</keyword>
<reference evidence="1" key="1">
    <citation type="journal article" date="2023" name="G3 (Bethesda)">
        <title>A reference genome for the long-term kleptoplast-retaining sea slug Elysia crispata morphotype clarki.</title>
        <authorList>
            <person name="Eastman K.E."/>
            <person name="Pendleton A.L."/>
            <person name="Shaikh M.A."/>
            <person name="Suttiyut T."/>
            <person name="Ogas R."/>
            <person name="Tomko P."/>
            <person name="Gavelis G."/>
            <person name="Widhalm J.R."/>
            <person name="Wisecaver J.H."/>
        </authorList>
    </citation>
    <scope>NUCLEOTIDE SEQUENCE</scope>
    <source>
        <strain evidence="1">ECLA1</strain>
    </source>
</reference>
<dbReference type="EMBL" id="JAWDGP010003064">
    <property type="protein sequence ID" value="KAK3777740.1"/>
    <property type="molecule type" value="Genomic_DNA"/>
</dbReference>